<protein>
    <submittedName>
        <fullName evidence="2">Phage holin family protein</fullName>
    </submittedName>
</protein>
<name>A0A4Q5MZZ3_9MICO</name>
<dbReference type="EMBL" id="SDWW01000016">
    <property type="protein sequence ID" value="RYV51442.1"/>
    <property type="molecule type" value="Genomic_DNA"/>
</dbReference>
<sequence>MDDTQWTTPSSGSRPTVGELFSRLSAQTSDLVRAEIELAKAELAQKAKASGIGIGLFVGAAVLGFFALAVLITTAILALALAVPAWLAALIVAIVLLLVAGLLALVGKRSLDSASATPGRTAENVKQDVDAIKKGLRS</sequence>
<feature type="transmembrane region" description="Helical" evidence="1">
    <location>
        <begin position="85"/>
        <end position="106"/>
    </location>
</feature>
<evidence type="ECO:0000256" key="1">
    <source>
        <dbReference type="SAM" id="Phobius"/>
    </source>
</evidence>
<dbReference type="InterPro" id="IPR009937">
    <property type="entry name" value="Phage_holin_3_6"/>
</dbReference>
<evidence type="ECO:0000313" key="3">
    <source>
        <dbReference type="Proteomes" id="UP000293764"/>
    </source>
</evidence>
<dbReference type="OrthoDB" id="4870234at2"/>
<keyword evidence="1" id="KW-1133">Transmembrane helix</keyword>
<organism evidence="2 3">
    <name type="scientific">Pengzhenrongella frigida</name>
    <dbReference type="NCBI Taxonomy" id="1259133"/>
    <lineage>
        <taxon>Bacteria</taxon>
        <taxon>Bacillati</taxon>
        <taxon>Actinomycetota</taxon>
        <taxon>Actinomycetes</taxon>
        <taxon>Micrococcales</taxon>
        <taxon>Pengzhenrongella</taxon>
    </lineage>
</organism>
<dbReference type="Proteomes" id="UP000293764">
    <property type="component" value="Unassembled WGS sequence"/>
</dbReference>
<proteinExistence type="predicted"/>
<keyword evidence="1" id="KW-0472">Membrane</keyword>
<dbReference type="Pfam" id="PF07332">
    <property type="entry name" value="Phage_holin_3_6"/>
    <property type="match status" value="1"/>
</dbReference>
<dbReference type="RefSeq" id="WP_130102228.1">
    <property type="nucleotide sequence ID" value="NZ_SDWW01000016.1"/>
</dbReference>
<gene>
    <name evidence="2" type="ORF">EUA98_08420</name>
</gene>
<evidence type="ECO:0000313" key="2">
    <source>
        <dbReference type="EMBL" id="RYV51442.1"/>
    </source>
</evidence>
<dbReference type="AlphaFoldDB" id="A0A4Q5MZZ3"/>
<keyword evidence="3" id="KW-1185">Reference proteome</keyword>
<reference evidence="2 3" key="1">
    <citation type="submission" date="2019-01" db="EMBL/GenBank/DDBJ databases">
        <title>Novel species of Cellulomonas.</title>
        <authorList>
            <person name="Liu Q."/>
            <person name="Xin Y.-H."/>
        </authorList>
    </citation>
    <scope>NUCLEOTIDE SEQUENCE [LARGE SCALE GENOMIC DNA]</scope>
    <source>
        <strain evidence="2 3">HLT2-17</strain>
    </source>
</reference>
<feature type="transmembrane region" description="Helical" evidence="1">
    <location>
        <begin position="54"/>
        <end position="79"/>
    </location>
</feature>
<accession>A0A4Q5MZZ3</accession>
<keyword evidence="1" id="KW-0812">Transmembrane</keyword>
<comment type="caution">
    <text evidence="2">The sequence shown here is derived from an EMBL/GenBank/DDBJ whole genome shotgun (WGS) entry which is preliminary data.</text>
</comment>